<dbReference type="Gene3D" id="3.40.50.720">
    <property type="entry name" value="NAD(P)-binding Rossmann-like Domain"/>
    <property type="match status" value="1"/>
</dbReference>
<evidence type="ECO:0000256" key="1">
    <source>
        <dbReference type="ARBA" id="ARBA00006484"/>
    </source>
</evidence>
<evidence type="ECO:0000313" key="3">
    <source>
        <dbReference type="EMBL" id="MCB8877689.1"/>
    </source>
</evidence>
<dbReference type="InterPro" id="IPR036291">
    <property type="entry name" value="NAD(P)-bd_dom_sf"/>
</dbReference>
<dbReference type="NCBIfam" id="NF009466">
    <property type="entry name" value="PRK12826.1-2"/>
    <property type="match status" value="1"/>
</dbReference>
<proteinExistence type="inferred from homology"/>
<dbReference type="EMBL" id="JAESVB010000016">
    <property type="protein sequence ID" value="MCB8877689.1"/>
    <property type="molecule type" value="Genomic_DNA"/>
</dbReference>
<name>A0A963YVM0_9PROT</name>
<evidence type="ECO:0000256" key="2">
    <source>
        <dbReference type="ARBA" id="ARBA00023002"/>
    </source>
</evidence>
<organism evidence="3 4">
    <name type="scientific">Acidisoma silvae</name>
    <dbReference type="NCBI Taxonomy" id="2802396"/>
    <lineage>
        <taxon>Bacteria</taxon>
        <taxon>Pseudomonadati</taxon>
        <taxon>Pseudomonadota</taxon>
        <taxon>Alphaproteobacteria</taxon>
        <taxon>Acetobacterales</taxon>
        <taxon>Acidocellaceae</taxon>
        <taxon>Acidisoma</taxon>
    </lineage>
</organism>
<dbReference type="PRINTS" id="PR00081">
    <property type="entry name" value="GDHRDH"/>
</dbReference>
<reference evidence="3" key="1">
    <citation type="journal article" date="2021" name="Microorganisms">
        <title>Acidisoma silvae sp. nov. and Acidisomacellulosilytica sp. nov., Two Acidophilic Bacteria Isolated from Decaying Wood, Hydrolyzing Cellulose and Producing Poly-3-hydroxybutyrate.</title>
        <authorList>
            <person name="Mieszkin S."/>
            <person name="Pouder E."/>
            <person name="Uroz S."/>
            <person name="Simon-Colin C."/>
            <person name="Alain K."/>
        </authorList>
    </citation>
    <scope>NUCLEOTIDE SEQUENCE</scope>
    <source>
        <strain evidence="3">HW T2.11</strain>
    </source>
</reference>
<dbReference type="RefSeq" id="WP_227323337.1">
    <property type="nucleotide sequence ID" value="NZ_JAESVB010000016.1"/>
</dbReference>
<dbReference type="Proteomes" id="UP000708298">
    <property type="component" value="Unassembled WGS sequence"/>
</dbReference>
<gene>
    <name evidence="3" type="ORF">ASILVAE211_21020</name>
</gene>
<dbReference type="PROSITE" id="PS00061">
    <property type="entry name" value="ADH_SHORT"/>
    <property type="match status" value="1"/>
</dbReference>
<accession>A0A963YVM0</accession>
<reference evidence="3" key="2">
    <citation type="submission" date="2021-01" db="EMBL/GenBank/DDBJ databases">
        <authorList>
            <person name="Mieszkin S."/>
            <person name="Pouder E."/>
            <person name="Alain K."/>
        </authorList>
    </citation>
    <scope>NUCLEOTIDE SEQUENCE</scope>
    <source>
        <strain evidence="3">HW T2.11</strain>
    </source>
</reference>
<dbReference type="GO" id="GO:0016616">
    <property type="term" value="F:oxidoreductase activity, acting on the CH-OH group of donors, NAD or NADP as acceptor"/>
    <property type="evidence" value="ECO:0007669"/>
    <property type="project" value="TreeGrafter"/>
</dbReference>
<dbReference type="AlphaFoldDB" id="A0A963YVM0"/>
<dbReference type="PANTHER" id="PTHR42760:SF37">
    <property type="entry name" value="CLAVALDEHYDE DEHYDROGENASE"/>
    <property type="match status" value="1"/>
</dbReference>
<dbReference type="SUPFAM" id="SSF51735">
    <property type="entry name" value="NAD(P)-binding Rossmann-fold domains"/>
    <property type="match status" value="1"/>
</dbReference>
<dbReference type="InterPro" id="IPR002347">
    <property type="entry name" value="SDR_fam"/>
</dbReference>
<keyword evidence="4" id="KW-1185">Reference proteome</keyword>
<dbReference type="PANTHER" id="PTHR42760">
    <property type="entry name" value="SHORT-CHAIN DEHYDROGENASES/REDUCTASES FAMILY MEMBER"/>
    <property type="match status" value="1"/>
</dbReference>
<dbReference type="Pfam" id="PF13561">
    <property type="entry name" value="adh_short_C2"/>
    <property type="match status" value="1"/>
</dbReference>
<protein>
    <submittedName>
        <fullName evidence="3">SDR family oxidoreductase</fullName>
    </submittedName>
</protein>
<comment type="similarity">
    <text evidence="1">Belongs to the short-chain dehydrogenases/reductases (SDR) family.</text>
</comment>
<sequence>MQVTAEGKRVFVTAGASGIGRATALAFREAGARVHICDVDTRALAAMAELGIGVSRADVSSSREMDPVFSDIEAKWGGLDVLVNNAGIAGPTKLVEDITDAEWDATVAVNINGAFYCVRRAVPMMKRQKSGAIINISSTAGRIGMPMRTPYSTTKYAVRGLTDVLAIELGSHNIRVNAVLPGLIDGPRGKRVVDEQADAKGIDRQAYLAAMLHNISLHALISMEEVAAMVLYLGSDWAKHISGQSFGVCGNFESYRSPLTIEETTLTFSV</sequence>
<dbReference type="InterPro" id="IPR020904">
    <property type="entry name" value="Sc_DH/Rdtase_CS"/>
</dbReference>
<evidence type="ECO:0000313" key="4">
    <source>
        <dbReference type="Proteomes" id="UP000708298"/>
    </source>
</evidence>
<dbReference type="CDD" id="cd05233">
    <property type="entry name" value="SDR_c"/>
    <property type="match status" value="1"/>
</dbReference>
<dbReference type="FunFam" id="3.40.50.720:FF:000084">
    <property type="entry name" value="Short-chain dehydrogenase reductase"/>
    <property type="match status" value="1"/>
</dbReference>
<comment type="caution">
    <text evidence="3">The sequence shown here is derived from an EMBL/GenBank/DDBJ whole genome shotgun (WGS) entry which is preliminary data.</text>
</comment>
<keyword evidence="2" id="KW-0560">Oxidoreductase</keyword>
<dbReference type="PRINTS" id="PR00080">
    <property type="entry name" value="SDRFAMILY"/>
</dbReference>